<dbReference type="OrthoDB" id="10691482at2759"/>
<feature type="region of interest" description="Disordered" evidence="1">
    <location>
        <begin position="35"/>
        <end position="65"/>
    </location>
</feature>
<reference evidence="2 3" key="1">
    <citation type="submission" date="2017-06" db="EMBL/GenBank/DDBJ databases">
        <title>Ant-infecting Ophiocordyceps genomes reveal a high diversity of potential behavioral manipulation genes and a possible major role for enterotoxins.</title>
        <authorList>
            <person name="De Bekker C."/>
            <person name="Evans H.C."/>
            <person name="Brachmann A."/>
            <person name="Hughes D.P."/>
        </authorList>
    </citation>
    <scope>NUCLEOTIDE SEQUENCE [LARGE SCALE GENOMIC DNA]</scope>
    <source>
        <strain evidence="2 3">Map16</strain>
    </source>
</reference>
<evidence type="ECO:0000256" key="1">
    <source>
        <dbReference type="SAM" id="MobiDB-lite"/>
    </source>
</evidence>
<accession>A0A2C5ZCT8</accession>
<keyword evidence="3" id="KW-1185">Reference proteome</keyword>
<dbReference type="EMBL" id="NJES01000127">
    <property type="protein sequence ID" value="PHH77244.1"/>
    <property type="molecule type" value="Genomic_DNA"/>
</dbReference>
<protein>
    <submittedName>
        <fullName evidence="2">Uncharacterized protein</fullName>
    </submittedName>
</protein>
<feature type="region of interest" description="Disordered" evidence="1">
    <location>
        <begin position="85"/>
        <end position="125"/>
    </location>
</feature>
<evidence type="ECO:0000313" key="2">
    <source>
        <dbReference type="EMBL" id="PHH77244.1"/>
    </source>
</evidence>
<feature type="compositionally biased region" description="Pro residues" evidence="1">
    <location>
        <begin position="99"/>
        <end position="114"/>
    </location>
</feature>
<sequence>MVQHAITGAAPPPLSHKQVQALTIKGVSHAIDEYKSSTTVASPPKVNSPPQPKIPTANKYKSLSPSWSTATTVVKAVKTKCLTKIPIPAATQPSQPQSSQPPPSQKTPPPPAGHPPGRGDEPVTAGSGRVSVGWLVGFLVVVLAF</sequence>
<comment type="caution">
    <text evidence="2">The sequence shown here is derived from an EMBL/GenBank/DDBJ whole genome shotgun (WGS) entry which is preliminary data.</text>
</comment>
<evidence type="ECO:0000313" key="3">
    <source>
        <dbReference type="Proteomes" id="UP000226431"/>
    </source>
</evidence>
<dbReference type="AlphaFoldDB" id="A0A2C5ZCT8"/>
<dbReference type="Proteomes" id="UP000226431">
    <property type="component" value="Unassembled WGS sequence"/>
</dbReference>
<feature type="compositionally biased region" description="Low complexity" evidence="1">
    <location>
        <begin position="85"/>
        <end position="98"/>
    </location>
</feature>
<gene>
    <name evidence="2" type="ORF">CDD80_774</name>
</gene>
<proteinExistence type="predicted"/>
<name>A0A2C5ZCT8_9HYPO</name>
<organism evidence="2 3">
    <name type="scientific">Ophiocordyceps camponoti-rufipedis</name>
    <dbReference type="NCBI Taxonomy" id="2004952"/>
    <lineage>
        <taxon>Eukaryota</taxon>
        <taxon>Fungi</taxon>
        <taxon>Dikarya</taxon>
        <taxon>Ascomycota</taxon>
        <taxon>Pezizomycotina</taxon>
        <taxon>Sordariomycetes</taxon>
        <taxon>Hypocreomycetidae</taxon>
        <taxon>Hypocreales</taxon>
        <taxon>Ophiocordycipitaceae</taxon>
        <taxon>Ophiocordyceps</taxon>
    </lineage>
</organism>